<dbReference type="PROSITE" id="PS00678">
    <property type="entry name" value="WD_REPEATS_1"/>
    <property type="match status" value="1"/>
</dbReference>
<feature type="compositionally biased region" description="Acidic residues" evidence="6">
    <location>
        <begin position="334"/>
        <end position="364"/>
    </location>
</feature>
<dbReference type="Pfam" id="PF20946">
    <property type="entry name" value="Ctf4_C"/>
    <property type="match status" value="1"/>
</dbReference>
<dbReference type="InParanoid" id="A0A1X2HER3"/>
<comment type="subcellular location">
    <subcellularLocation>
        <location evidence="1">Nucleus</location>
    </subcellularLocation>
</comment>
<dbReference type="PROSITE" id="PS50294">
    <property type="entry name" value="WD_REPEATS_REGION"/>
    <property type="match status" value="2"/>
</dbReference>
<sequence length="848" mass="93305">MTTLDLHERASHRTGFVPLVYKADGSGLLSGGKDQLVKVHAANAEEDSTPQSLDDHSGAITALAANAEGFVAASEDGTIILYRNAGNAYQRILYRDTVPIRSVAYNHSGTKLAIATDDNTIRVILIQDPSRVVRLDGHKAFVRCVSYDSTGRYMASSSIDGELRVWDTASETGVPHCVLERSNVMDPISFDALPLHTVAWSPDSGMLAFPGTKHNVLVYRSGVWNQIVSLEGEHVDSITSLCWSPNGQFMCSSGLDSQLIVWNVTTGKVASKYTCSGPILAVTWHPTKNELTFSDQFGEISTWKQPVEMQSKPRQSEQRVDQQKDEVDALFDSMAEDDDDKGEDLDNDEDEDGESIGDVDMLSDDGFIVDDDGAGYAAGGGASKSRSQGKTRTGGMVAAYGAPQHTLTKQQRFQPGATAFKNGDAPTPNERRYLAFSMFGVVSTIFQEDHSIVNVEFHDQADHPNFHFTDYIHYSMAAVEKGGVVFAAPEGKPSPDADGDASRRASVLYYRPLENWSTINEWTVHMPEGESITSVAINKEAVIASTSAGYIRMFSITGIQNYIFRLQNIVSMAAYGSLAIFVYQDGTALNGSQNLRYILMDTHTKQFLQKDQLPLKNNTQLTWLGFSETLQAAMGDSQNIICVLDRQRMPGQATWVPVFDGQAAAQARDKKETYWPVGLTRDKLMCMTLRSPADAPGFPRSFLDEMDLQIPLASADAETARLEERILRESIMSSHEKSEPALRDGYDDFDTLTTTNASNLTMDKALLQLIQIACKSDKTQRAMELTAALHSPKSVAAAVKIASHFQLVSLAERMQQVAEEKRLDSDRMVLDGMDDSSFTSNKRARLYL</sequence>
<reference evidence="10 11" key="1">
    <citation type="submission" date="2016-07" db="EMBL/GenBank/DDBJ databases">
        <title>Pervasive Adenine N6-methylation of Active Genes in Fungi.</title>
        <authorList>
            <consortium name="DOE Joint Genome Institute"/>
            <person name="Mondo S.J."/>
            <person name="Dannebaum R.O."/>
            <person name="Kuo R.C."/>
            <person name="Labutti K."/>
            <person name="Haridas S."/>
            <person name="Kuo A."/>
            <person name="Salamov A."/>
            <person name="Ahrendt S.R."/>
            <person name="Lipzen A."/>
            <person name="Sullivan W."/>
            <person name="Andreopoulos W.B."/>
            <person name="Clum A."/>
            <person name="Lindquist E."/>
            <person name="Daum C."/>
            <person name="Ramamoorthy G.K."/>
            <person name="Gryganskyi A."/>
            <person name="Culley D."/>
            <person name="Magnuson J.K."/>
            <person name="James T.Y."/>
            <person name="O'Malley M.A."/>
            <person name="Stajich J.E."/>
            <person name="Spatafora J.W."/>
            <person name="Visel A."/>
            <person name="Grigoriev I.V."/>
        </authorList>
    </citation>
    <scope>NUCLEOTIDE SEQUENCE [LARGE SCALE GENOMIC DNA]</scope>
    <source>
        <strain evidence="10 11">NRRL 2496</strain>
    </source>
</reference>
<protein>
    <submittedName>
        <fullName evidence="10">WD40-repeat-containing domain protein</fullName>
    </submittedName>
</protein>
<dbReference type="PROSITE" id="PS50082">
    <property type="entry name" value="WD_REPEATS_2"/>
    <property type="match status" value="2"/>
</dbReference>
<dbReference type="GO" id="GO:0006281">
    <property type="term" value="P:DNA repair"/>
    <property type="evidence" value="ECO:0007669"/>
    <property type="project" value="TreeGrafter"/>
</dbReference>
<dbReference type="SMART" id="SM00320">
    <property type="entry name" value="WD40"/>
    <property type="match status" value="7"/>
</dbReference>
<dbReference type="InterPro" id="IPR022100">
    <property type="entry name" value="WDHD1/CFT4_beta-prop_2nd"/>
</dbReference>
<organism evidence="10 11">
    <name type="scientific">Syncephalastrum racemosum</name>
    <name type="common">Filamentous fungus</name>
    <dbReference type="NCBI Taxonomy" id="13706"/>
    <lineage>
        <taxon>Eukaryota</taxon>
        <taxon>Fungi</taxon>
        <taxon>Fungi incertae sedis</taxon>
        <taxon>Mucoromycota</taxon>
        <taxon>Mucoromycotina</taxon>
        <taxon>Mucoromycetes</taxon>
        <taxon>Mucorales</taxon>
        <taxon>Syncephalastraceae</taxon>
        <taxon>Syncephalastrum</taxon>
    </lineage>
</organism>
<feature type="domain" description="WDHD1/CFT4 helical bundle" evidence="8">
    <location>
        <begin position="721"/>
        <end position="822"/>
    </location>
</feature>
<evidence type="ECO:0000259" key="9">
    <source>
        <dbReference type="Pfam" id="PF24817"/>
    </source>
</evidence>
<evidence type="ECO:0000313" key="10">
    <source>
        <dbReference type="EMBL" id="ORY97444.1"/>
    </source>
</evidence>
<dbReference type="OrthoDB" id="427368at2759"/>
<dbReference type="InterPro" id="IPR048591">
    <property type="entry name" value="WDHD1/CFT4_hel"/>
</dbReference>
<dbReference type="FunCoup" id="A0A1X2HER3">
    <property type="interactions" value="471"/>
</dbReference>
<dbReference type="PANTHER" id="PTHR19932:SF10">
    <property type="entry name" value="WD REPEAT AND HMG-BOX DNA-BINDING PROTEIN 1"/>
    <property type="match status" value="1"/>
</dbReference>
<evidence type="ECO:0000256" key="3">
    <source>
        <dbReference type="ARBA" id="ARBA00022737"/>
    </source>
</evidence>
<feature type="domain" description="WDHD1/CFT4 second beta-propeller" evidence="7">
    <location>
        <begin position="412"/>
        <end position="712"/>
    </location>
</feature>
<dbReference type="Pfam" id="PF24817">
    <property type="entry name" value="WD40_WDHD1_1st"/>
    <property type="match status" value="1"/>
</dbReference>
<keyword evidence="3" id="KW-0677">Repeat</keyword>
<dbReference type="SUPFAM" id="SSF50998">
    <property type="entry name" value="Quinoprotein alcohol dehydrogenase-like"/>
    <property type="match status" value="1"/>
</dbReference>
<dbReference type="CDD" id="cd00200">
    <property type="entry name" value="WD40"/>
    <property type="match status" value="1"/>
</dbReference>
<dbReference type="AlphaFoldDB" id="A0A1X2HER3"/>
<dbReference type="GO" id="GO:0043596">
    <property type="term" value="C:nuclear replication fork"/>
    <property type="evidence" value="ECO:0007669"/>
    <property type="project" value="TreeGrafter"/>
</dbReference>
<dbReference type="EMBL" id="MCGN01000004">
    <property type="protein sequence ID" value="ORY97444.1"/>
    <property type="molecule type" value="Genomic_DNA"/>
</dbReference>
<dbReference type="InterPro" id="IPR015943">
    <property type="entry name" value="WD40/YVTN_repeat-like_dom_sf"/>
</dbReference>
<dbReference type="InterPro" id="IPR001680">
    <property type="entry name" value="WD40_rpt"/>
</dbReference>
<evidence type="ECO:0000256" key="2">
    <source>
        <dbReference type="ARBA" id="ARBA00022574"/>
    </source>
</evidence>
<dbReference type="SUPFAM" id="SSF50978">
    <property type="entry name" value="WD40 repeat-like"/>
    <property type="match status" value="1"/>
</dbReference>
<evidence type="ECO:0000256" key="4">
    <source>
        <dbReference type="ARBA" id="ARBA00023242"/>
    </source>
</evidence>
<evidence type="ECO:0000256" key="5">
    <source>
        <dbReference type="PROSITE-ProRule" id="PRU00221"/>
    </source>
</evidence>
<dbReference type="GO" id="GO:0006261">
    <property type="term" value="P:DNA-templated DNA replication"/>
    <property type="evidence" value="ECO:0007669"/>
    <property type="project" value="TreeGrafter"/>
</dbReference>
<dbReference type="InterPro" id="IPR057646">
    <property type="entry name" value="WD40_WDHD1_1st"/>
</dbReference>
<evidence type="ECO:0000256" key="1">
    <source>
        <dbReference type="ARBA" id="ARBA00004123"/>
    </source>
</evidence>
<dbReference type="Pfam" id="PF12341">
    <property type="entry name" value="Mcl1_mid"/>
    <property type="match status" value="1"/>
</dbReference>
<keyword evidence="4" id="KW-0539">Nucleus</keyword>
<dbReference type="InterPro" id="IPR011047">
    <property type="entry name" value="Quinoprotein_ADH-like_sf"/>
</dbReference>
<evidence type="ECO:0000256" key="6">
    <source>
        <dbReference type="SAM" id="MobiDB-lite"/>
    </source>
</evidence>
<keyword evidence="11" id="KW-1185">Reference proteome</keyword>
<dbReference type="OMA" id="RYAHTNG"/>
<accession>A0A1X2HER3</accession>
<dbReference type="PANTHER" id="PTHR19932">
    <property type="entry name" value="WD REPEAT AND HMG-BOX DNA BINDING PROTEIN"/>
    <property type="match status" value="1"/>
</dbReference>
<gene>
    <name evidence="10" type="ORF">BCR43DRAFT_472571</name>
</gene>
<dbReference type="STRING" id="13706.A0A1X2HER3"/>
<evidence type="ECO:0000259" key="7">
    <source>
        <dbReference type="Pfam" id="PF12341"/>
    </source>
</evidence>
<dbReference type="GO" id="GO:0003682">
    <property type="term" value="F:chromatin binding"/>
    <property type="evidence" value="ECO:0007669"/>
    <property type="project" value="TreeGrafter"/>
</dbReference>
<dbReference type="Gene3D" id="2.130.10.10">
    <property type="entry name" value="YVTN repeat-like/Quinoprotein amine dehydrogenase"/>
    <property type="match status" value="2"/>
</dbReference>
<feature type="repeat" description="WD" evidence="5">
    <location>
        <begin position="135"/>
        <end position="176"/>
    </location>
</feature>
<feature type="region of interest" description="Disordered" evidence="6">
    <location>
        <begin position="304"/>
        <end position="364"/>
    </location>
</feature>
<dbReference type="InterPro" id="IPR036322">
    <property type="entry name" value="WD40_repeat_dom_sf"/>
</dbReference>
<name>A0A1X2HER3_SYNRA</name>
<evidence type="ECO:0000259" key="8">
    <source>
        <dbReference type="Pfam" id="PF20946"/>
    </source>
</evidence>
<feature type="compositionally biased region" description="Basic and acidic residues" evidence="6">
    <location>
        <begin position="314"/>
        <end position="327"/>
    </location>
</feature>
<proteinExistence type="predicted"/>
<dbReference type="GO" id="GO:0000278">
    <property type="term" value="P:mitotic cell cycle"/>
    <property type="evidence" value="ECO:0007669"/>
    <property type="project" value="TreeGrafter"/>
</dbReference>
<dbReference type="InterPro" id="IPR019775">
    <property type="entry name" value="WD40_repeat_CS"/>
</dbReference>
<keyword evidence="2 5" id="KW-0853">WD repeat</keyword>
<dbReference type="Proteomes" id="UP000242180">
    <property type="component" value="Unassembled WGS sequence"/>
</dbReference>
<comment type="caution">
    <text evidence="10">The sequence shown here is derived from an EMBL/GenBank/DDBJ whole genome shotgun (WGS) entry which is preliminary data.</text>
</comment>
<feature type="domain" description="WDHD1 first WD40" evidence="9">
    <location>
        <begin position="9"/>
        <end position="301"/>
    </location>
</feature>
<feature type="repeat" description="WD" evidence="5">
    <location>
        <begin position="231"/>
        <end position="272"/>
    </location>
</feature>
<evidence type="ECO:0000313" key="11">
    <source>
        <dbReference type="Proteomes" id="UP000242180"/>
    </source>
</evidence>